<accession>A0A1H7IV87</accession>
<keyword evidence="2" id="KW-1185">Reference proteome</keyword>
<dbReference type="AlphaFoldDB" id="A0A1H7IV87"/>
<name>A0A1H7IV87_9GAMM</name>
<protein>
    <submittedName>
        <fullName evidence="1">Uncharacterized protein</fullName>
    </submittedName>
</protein>
<gene>
    <name evidence="1" type="ORF">SAMN05216262_10263</name>
</gene>
<sequence>MRDCFALIFPIFTNDDVIVKISMLEVNPVLNKIKEIRERTDLLRGYL</sequence>
<dbReference type="STRING" id="641665.GCA_002104455_01870"/>
<proteinExistence type="predicted"/>
<dbReference type="EMBL" id="FOBI01000002">
    <property type="protein sequence ID" value="SEK66423.1"/>
    <property type="molecule type" value="Genomic_DNA"/>
</dbReference>
<evidence type="ECO:0000313" key="1">
    <source>
        <dbReference type="EMBL" id="SEK66423.1"/>
    </source>
</evidence>
<organism evidence="1 2">
    <name type="scientific">Colwellia chukchiensis</name>
    <dbReference type="NCBI Taxonomy" id="641665"/>
    <lineage>
        <taxon>Bacteria</taxon>
        <taxon>Pseudomonadati</taxon>
        <taxon>Pseudomonadota</taxon>
        <taxon>Gammaproteobacteria</taxon>
        <taxon>Alteromonadales</taxon>
        <taxon>Colwelliaceae</taxon>
        <taxon>Colwellia</taxon>
    </lineage>
</organism>
<evidence type="ECO:0000313" key="2">
    <source>
        <dbReference type="Proteomes" id="UP000199297"/>
    </source>
</evidence>
<reference evidence="2" key="1">
    <citation type="submission" date="2016-10" db="EMBL/GenBank/DDBJ databases">
        <authorList>
            <person name="Varghese N."/>
            <person name="Submissions S."/>
        </authorList>
    </citation>
    <scope>NUCLEOTIDE SEQUENCE [LARGE SCALE GENOMIC DNA]</scope>
    <source>
        <strain evidence="2">CGMCC 1.9127</strain>
    </source>
</reference>
<dbReference type="Proteomes" id="UP000199297">
    <property type="component" value="Unassembled WGS sequence"/>
</dbReference>